<organism evidence="2 3">
    <name type="scientific">Rhodopseudomonas palustris (strain DX-1)</name>
    <dbReference type="NCBI Taxonomy" id="652103"/>
    <lineage>
        <taxon>Bacteria</taxon>
        <taxon>Pseudomonadati</taxon>
        <taxon>Pseudomonadota</taxon>
        <taxon>Alphaproteobacteria</taxon>
        <taxon>Hyphomicrobiales</taxon>
        <taxon>Nitrobacteraceae</taxon>
        <taxon>Rhodopseudomonas</taxon>
    </lineage>
</organism>
<evidence type="ECO:0000313" key="3">
    <source>
        <dbReference type="Proteomes" id="UP000001402"/>
    </source>
</evidence>
<dbReference type="InterPro" id="IPR058652">
    <property type="entry name" value="VapC50_C"/>
</dbReference>
<evidence type="ECO:0000259" key="1">
    <source>
        <dbReference type="Pfam" id="PF26343"/>
    </source>
</evidence>
<name>E6VHY6_RHOPX</name>
<dbReference type="eggNOG" id="COG1569">
    <property type="taxonomic scope" value="Bacteria"/>
</dbReference>
<gene>
    <name evidence="2" type="ordered locus">Rpdx1_3879</name>
</gene>
<dbReference type="Pfam" id="PF26343">
    <property type="entry name" value="VapC50_C"/>
    <property type="match status" value="1"/>
</dbReference>
<reference evidence="2" key="1">
    <citation type="submission" date="2010-12" db="EMBL/GenBank/DDBJ databases">
        <title>Complete sequence of Rhodopseudomonas palustris DX-1.</title>
        <authorList>
            <consortium name="US DOE Joint Genome Institute"/>
            <person name="Lucas S."/>
            <person name="Copeland A."/>
            <person name="Lapidus A."/>
            <person name="Cheng J.-F."/>
            <person name="Goodwin L."/>
            <person name="Pitluck S."/>
            <person name="Misra M."/>
            <person name="Chertkov O."/>
            <person name="Detter J.C."/>
            <person name="Han C."/>
            <person name="Tapia R."/>
            <person name="Land M."/>
            <person name="Hauser L."/>
            <person name="Kyrpides N."/>
            <person name="Ivanova N."/>
            <person name="Ovchinnikova G."/>
            <person name="Logan B."/>
            <person name="Oda Y."/>
            <person name="Harwood C."/>
            <person name="Woyke T."/>
        </authorList>
    </citation>
    <scope>NUCLEOTIDE SEQUENCE [LARGE SCALE GENOMIC DNA]</scope>
    <source>
        <strain evidence="2">DX-1</strain>
    </source>
</reference>
<protein>
    <recommendedName>
        <fullName evidence="1">VapC50 C-terminal domain-containing protein</fullName>
    </recommendedName>
</protein>
<dbReference type="Proteomes" id="UP000001402">
    <property type="component" value="Chromosome"/>
</dbReference>
<accession>E6VHY6</accession>
<dbReference type="STRING" id="652103.Rpdx1_3879"/>
<dbReference type="AlphaFoldDB" id="E6VHY6"/>
<feature type="domain" description="VapC50 C-terminal" evidence="1">
    <location>
        <begin position="128"/>
        <end position="182"/>
    </location>
</feature>
<dbReference type="KEGG" id="rpx:Rpdx1_3879"/>
<proteinExistence type="predicted"/>
<dbReference type="HOGENOM" id="CLU_096418_0_1_5"/>
<evidence type="ECO:0000313" key="2">
    <source>
        <dbReference type="EMBL" id="ADU45439.1"/>
    </source>
</evidence>
<sequence length="199" mass="22565">MPPPANTAVLDADVLHSNHLRNLLLQMAQNDVFVVRWSEKIEEEWLRNMERAVRERITAKTLPLRRRIFPDALIRGFDPEREVGSTHWKDRHVASASAKVAPCVLVTSNLKDFDFVALDELQVTVLSPDAFLTKLFDESPAWVDAVTREAAANLTRTLPSWEEYLAALSTRTDLVEFVDRLRSLDLTSTLTTSSHSGRK</sequence>
<dbReference type="EMBL" id="CP002418">
    <property type="protein sequence ID" value="ADU45439.1"/>
    <property type="molecule type" value="Genomic_DNA"/>
</dbReference>